<keyword evidence="1" id="KW-0812">Transmembrane</keyword>
<proteinExistence type="predicted"/>
<dbReference type="InterPro" id="IPR037185">
    <property type="entry name" value="EmrE-like"/>
</dbReference>
<feature type="transmembrane region" description="Helical" evidence="1">
    <location>
        <begin position="43"/>
        <end position="62"/>
    </location>
</feature>
<dbReference type="EMBL" id="CP024899">
    <property type="protein sequence ID" value="ATX65747.1"/>
    <property type="molecule type" value="Genomic_DNA"/>
</dbReference>
<dbReference type="Proteomes" id="UP000228948">
    <property type="component" value="Chromosome"/>
</dbReference>
<feature type="transmembrane region" description="Helical" evidence="1">
    <location>
        <begin position="74"/>
        <end position="94"/>
    </location>
</feature>
<evidence type="ECO:0000256" key="1">
    <source>
        <dbReference type="SAM" id="Phobius"/>
    </source>
</evidence>
<keyword evidence="1" id="KW-1133">Transmembrane helix</keyword>
<sequence length="145" mass="15538">MMPHDSSRFRTLRKLVSKFSFSEKASYMPTDSTLPEIASNPHILRWIGIIVIAGFGYTVATVGMKFAALGSYPIGLVLIVAGFILATVAEVFLLRRGDLTVVYVTIIGVETLMILGAAALLGEIVDLRRMMGAACVVIGIALCSS</sequence>
<dbReference type="AlphaFoldDB" id="A0A2K8K8H3"/>
<keyword evidence="1" id="KW-0472">Membrane</keyword>
<evidence type="ECO:0000313" key="2">
    <source>
        <dbReference type="EMBL" id="ATX65747.1"/>
    </source>
</evidence>
<accession>A0A2K8K8H3</accession>
<reference evidence="2 3" key="1">
    <citation type="submission" date="2017-11" db="EMBL/GenBank/DDBJ databases">
        <title>Revised Sequence and Annotation of the Rhodobaca barguzinensis strain alga05 Genome.</title>
        <authorList>
            <person name="Kopejtka K."/>
            <person name="Tomasch J.M."/>
            <person name="Bunk B."/>
            <person name="Koblizek M."/>
        </authorList>
    </citation>
    <scope>NUCLEOTIDE SEQUENCE [LARGE SCALE GENOMIC DNA]</scope>
    <source>
        <strain evidence="3">alga05</strain>
    </source>
</reference>
<dbReference type="KEGG" id="rbg:BG454_07830"/>
<keyword evidence="3" id="KW-1185">Reference proteome</keyword>
<protein>
    <submittedName>
        <fullName evidence="2">5-aminolevulinate synthase</fullName>
    </submittedName>
</protein>
<gene>
    <name evidence="2" type="ORF">BG454_07830</name>
</gene>
<feature type="transmembrane region" description="Helical" evidence="1">
    <location>
        <begin position="100"/>
        <end position="121"/>
    </location>
</feature>
<organism evidence="2 3">
    <name type="scientific">Roseinatronobacter bogoriensis subsp. barguzinensis</name>
    <dbReference type="NCBI Taxonomy" id="441209"/>
    <lineage>
        <taxon>Bacteria</taxon>
        <taxon>Pseudomonadati</taxon>
        <taxon>Pseudomonadota</taxon>
        <taxon>Alphaproteobacteria</taxon>
        <taxon>Rhodobacterales</taxon>
        <taxon>Paracoccaceae</taxon>
        <taxon>Roseinatronobacter</taxon>
    </lineage>
</organism>
<name>A0A2K8K8H3_9RHOB</name>
<dbReference type="Gene3D" id="1.10.3730.20">
    <property type="match status" value="1"/>
</dbReference>
<evidence type="ECO:0000313" key="3">
    <source>
        <dbReference type="Proteomes" id="UP000228948"/>
    </source>
</evidence>
<dbReference type="SUPFAM" id="SSF103481">
    <property type="entry name" value="Multidrug resistance efflux transporter EmrE"/>
    <property type="match status" value="1"/>
</dbReference>